<dbReference type="InterPro" id="IPR039036">
    <property type="entry name" value="Granulin_fam"/>
</dbReference>
<comment type="subcellular location">
    <subcellularLocation>
        <location evidence="1">Secreted</location>
    </subcellularLocation>
</comment>
<evidence type="ECO:0000313" key="7">
    <source>
        <dbReference type="Proteomes" id="UP001163046"/>
    </source>
</evidence>
<keyword evidence="3" id="KW-0964">Secreted</keyword>
<dbReference type="SMART" id="SM00289">
    <property type="entry name" value="WR1"/>
    <property type="match status" value="16"/>
</dbReference>
<protein>
    <recommendedName>
        <fullName evidence="5">Granulins domain-containing protein</fullName>
    </recommendedName>
</protein>
<feature type="domain" description="Granulins" evidence="5">
    <location>
        <begin position="564"/>
        <end position="577"/>
    </location>
</feature>
<dbReference type="GO" id="GO:0005576">
    <property type="term" value="C:extracellular region"/>
    <property type="evidence" value="ECO:0007669"/>
    <property type="project" value="UniProtKB-SubCell"/>
</dbReference>
<gene>
    <name evidence="6" type="ORF">OS493_031600</name>
</gene>
<feature type="domain" description="Granulins" evidence="5">
    <location>
        <begin position="94"/>
        <end position="107"/>
    </location>
</feature>
<feature type="domain" description="Granulins" evidence="5">
    <location>
        <begin position="1187"/>
        <end position="1200"/>
    </location>
</feature>
<evidence type="ECO:0000256" key="1">
    <source>
        <dbReference type="ARBA" id="ARBA00004613"/>
    </source>
</evidence>
<feature type="domain" description="Granulins" evidence="5">
    <location>
        <begin position="171"/>
        <end position="184"/>
    </location>
</feature>
<feature type="domain" description="Granulins" evidence="5">
    <location>
        <begin position="1341"/>
        <end position="1354"/>
    </location>
</feature>
<dbReference type="Gene3D" id="2.10.25.160">
    <property type="entry name" value="Granulin"/>
    <property type="match status" value="17"/>
</dbReference>
<reference evidence="6" key="1">
    <citation type="submission" date="2023-01" db="EMBL/GenBank/DDBJ databases">
        <title>Genome assembly of the deep-sea coral Lophelia pertusa.</title>
        <authorList>
            <person name="Herrera S."/>
            <person name="Cordes E."/>
        </authorList>
    </citation>
    <scope>NUCLEOTIDE SEQUENCE</scope>
    <source>
        <strain evidence="6">USNM1676648</strain>
        <tissue evidence="6">Polyp</tissue>
    </source>
</reference>
<name>A0A9W9YMH9_9CNID</name>
<feature type="domain" description="Granulins" evidence="5">
    <location>
        <begin position="485"/>
        <end position="498"/>
    </location>
</feature>
<dbReference type="PANTHER" id="PTHR12274">
    <property type="entry name" value="GRANULIN"/>
    <property type="match status" value="1"/>
</dbReference>
<dbReference type="Pfam" id="PF00396">
    <property type="entry name" value="Granulin"/>
    <property type="match status" value="17"/>
</dbReference>
<evidence type="ECO:0000256" key="4">
    <source>
        <dbReference type="ARBA" id="ARBA00023157"/>
    </source>
</evidence>
<feature type="domain" description="Granulins" evidence="5">
    <location>
        <begin position="1033"/>
        <end position="1046"/>
    </location>
</feature>
<feature type="domain" description="Granulins" evidence="5">
    <location>
        <begin position="799"/>
        <end position="812"/>
    </location>
</feature>
<feature type="domain" description="Granulins" evidence="5">
    <location>
        <begin position="250"/>
        <end position="263"/>
    </location>
</feature>
<keyword evidence="7" id="KW-1185">Reference proteome</keyword>
<evidence type="ECO:0000313" key="6">
    <source>
        <dbReference type="EMBL" id="KAJ7353893.1"/>
    </source>
</evidence>
<dbReference type="Proteomes" id="UP001163046">
    <property type="component" value="Unassembled WGS sequence"/>
</dbReference>
<dbReference type="SMART" id="SM00277">
    <property type="entry name" value="GRAN"/>
    <property type="match status" value="18"/>
</dbReference>
<feature type="domain" description="Granulins" evidence="5">
    <location>
        <begin position="877"/>
        <end position="890"/>
    </location>
</feature>
<feature type="domain" description="Granulins" evidence="5">
    <location>
        <begin position="407"/>
        <end position="420"/>
    </location>
</feature>
<dbReference type="InterPro" id="IPR037277">
    <property type="entry name" value="Granulin_sf"/>
</dbReference>
<feature type="domain" description="Granulins" evidence="5">
    <location>
        <begin position="642"/>
        <end position="655"/>
    </location>
</feature>
<evidence type="ECO:0000256" key="3">
    <source>
        <dbReference type="ARBA" id="ARBA00022525"/>
    </source>
</evidence>
<evidence type="ECO:0000256" key="2">
    <source>
        <dbReference type="ARBA" id="ARBA00010093"/>
    </source>
</evidence>
<proteinExistence type="inferred from homology"/>
<feature type="domain" description="Granulins" evidence="5">
    <location>
        <begin position="955"/>
        <end position="968"/>
    </location>
</feature>
<organism evidence="6 7">
    <name type="scientific">Desmophyllum pertusum</name>
    <dbReference type="NCBI Taxonomy" id="174260"/>
    <lineage>
        <taxon>Eukaryota</taxon>
        <taxon>Metazoa</taxon>
        <taxon>Cnidaria</taxon>
        <taxon>Anthozoa</taxon>
        <taxon>Hexacorallia</taxon>
        <taxon>Scleractinia</taxon>
        <taxon>Caryophylliina</taxon>
        <taxon>Caryophylliidae</taxon>
        <taxon>Desmophyllum</taxon>
    </lineage>
</organism>
<dbReference type="SUPFAM" id="SSF57277">
    <property type="entry name" value="Granulin repeat"/>
    <property type="match status" value="17"/>
</dbReference>
<dbReference type="InterPro" id="IPR006150">
    <property type="entry name" value="Cys_repeat_1"/>
</dbReference>
<sequence length="1421" mass="146129">MFKLLGTPAAKSVTAISAAHCHKPYVVLITSTAVHEVSSALQMVILSCPDIKTATMLKNIVCPDGQSECPDRCTCCKLASGQWGCCPLPQAVCCSDGLHCCPNGYTCNSGVCSKGSKIVAMLEKIPASKRKAEVHSVTCPDGQSECPDGNTCCKLSSGQYGCCPLPSAVCCSDHVHCCPSGYTCDVSAGTCSKGSKILTLLQKIPASKRKPEASSVVCPDGQSQCPDGNTCCKLSSGQYGCCPLPNAVCCSDGVHCCPNGYTCDVSAGTCSKGSDIMAMLQKIPALKRKTSVNVVCPDGQSECPDGNTCCKLSSGQYGCCPLPSAVCCGDGVHCCPSGYTCDVSAGTCSRGSKILVMLQKIPAPKRKADVSNVVCPDGQSQCPDGSTCCQLASGQYGCCPLPKAVCCNDHVHCCPNGYTCSVANGTCNREGETIPILQKIPASKMAVREGIVCPDGASECPSGNTCCKLASGEYGCCPLPSAVCCSDGVHCCPSGYTCDVSAGTCSRGSKILVMLQKIPAPKRKADVSNVVCPDGQSQCPDGSTCCQLASGQYGCCPLPKAVCCNDHVHCCPNGYTCSVANGTCNREGETIPILQKIPASKMAVREGIVCPDGASECPSGNTCCKLASGEYGCCPRPNAVCCSDGVHCCPNGYTCDVSAGTCSKGSDLMSMLQKIPVSKRKAEVSSVVCPDGQSQCPDGNTCCKLSSGQYGCCPLPNAVCCSDHVHCCPNGNTCDVSAGTCSKGSDIMAMLQKIPTLKRKTSVNVVCPDGQSQCPDGSTCCQLASGQYGCCPLPKAVCCNDHVHCCPNGYTCSVANGTCNREGDTMPMLEKISASKMAVLVGIVCPDGASECPSGNTCCKLASGQYGCCPLPNAVCCSDHVHCCPNEYTCDVSAGTCSKGSDLVAMLQKIPALKRKTSVNVVCPDGQSQCPDGNTCCKLSSGQYGCCPLPNAVCCSDGVHCCPNGYTCDVSAGTCSKGSDLVAMLQKIPASKIIAEVSNVVCPDESQCPDGSTCCQLASGQYGCCPLPKAVCCSDHVHCCPNGYTCSVANGTCSRGSDSIPMLEKIPASKTAVLVGIVCPDGASECPDGYTCCRLVSGQWGCCPLPQAVCCSDGEHCCPNGYTCNGGSCTKESKSIPMLQKIPALKRKTSVNVVCPDGQSQCPDGSTCCQLASGQYGCCPLPKAVCCSDHVHCCPNGYTCSVANGTCSRGSDSIPMLEKIPASKTAVLVGIVCPDGASECPDGYTCCRLVSGQWGCCPLPQAVCCSDGEHCCPNGYTCNGGSCTKGSKSIPMLQKIPALKRETSVNVVCPDGQSQCPDGNTCCKLSSGQYGCCPLPNAVCCSDGVHCCPNGYTCDVSAGTCSKGSDLMAMLQKIAASKRKADASSVVCPDGQSQCPDGNTCCKLSSGTVWLLSSSKCCLLQ</sequence>
<dbReference type="OrthoDB" id="5854875at2759"/>
<feature type="domain" description="Granulins" evidence="5">
    <location>
        <begin position="1265"/>
        <end position="1278"/>
    </location>
</feature>
<dbReference type="FunFam" id="2.10.25.160:FF:000001">
    <property type="entry name" value="Granulin precursor"/>
    <property type="match status" value="13"/>
</dbReference>
<dbReference type="EMBL" id="MU827338">
    <property type="protein sequence ID" value="KAJ7353893.1"/>
    <property type="molecule type" value="Genomic_DNA"/>
</dbReference>
<dbReference type="InterPro" id="IPR000118">
    <property type="entry name" value="Granulin"/>
</dbReference>
<feature type="domain" description="Granulins" evidence="5">
    <location>
        <begin position="721"/>
        <end position="734"/>
    </location>
</feature>
<keyword evidence="4" id="KW-1015">Disulfide bond</keyword>
<dbReference type="PANTHER" id="PTHR12274:SF3">
    <property type="entry name" value="PROGRANULIN"/>
    <property type="match status" value="1"/>
</dbReference>
<feature type="domain" description="Granulins" evidence="5">
    <location>
        <begin position="328"/>
        <end position="341"/>
    </location>
</feature>
<evidence type="ECO:0000259" key="5">
    <source>
        <dbReference type="PROSITE" id="PS00799"/>
    </source>
</evidence>
<dbReference type="PROSITE" id="PS00799">
    <property type="entry name" value="GRANULINS"/>
    <property type="match status" value="17"/>
</dbReference>
<comment type="similarity">
    <text evidence="2">Belongs to the granulin family.</text>
</comment>
<comment type="caution">
    <text evidence="6">The sequence shown here is derived from an EMBL/GenBank/DDBJ whole genome shotgun (WGS) entry which is preliminary data.</text>
</comment>
<accession>A0A9W9YMH9</accession>
<feature type="domain" description="Granulins" evidence="5">
    <location>
        <begin position="1111"/>
        <end position="1124"/>
    </location>
</feature>